<evidence type="ECO:0000313" key="2">
    <source>
        <dbReference type="Proteomes" id="UP001196413"/>
    </source>
</evidence>
<protein>
    <submittedName>
        <fullName evidence="1">Uncharacterized protein</fullName>
    </submittedName>
</protein>
<sequence>MEMVIKEMRRKYRPHWTPRPKKKNESDEGTRHWLVLPRFQMTRKFTNLPPFRKSTNAKARSFCKC</sequence>
<reference evidence="1" key="1">
    <citation type="submission" date="2021-06" db="EMBL/GenBank/DDBJ databases">
        <title>Parelaphostrongylus tenuis whole genome reference sequence.</title>
        <authorList>
            <person name="Garwood T.J."/>
            <person name="Larsen P.A."/>
            <person name="Fountain-Jones N.M."/>
            <person name="Garbe J.R."/>
            <person name="Macchietto M.G."/>
            <person name="Kania S.A."/>
            <person name="Gerhold R.W."/>
            <person name="Richards J.E."/>
            <person name="Wolf T.M."/>
        </authorList>
    </citation>
    <scope>NUCLEOTIDE SEQUENCE</scope>
    <source>
        <strain evidence="1">MNPRO001-30</strain>
        <tissue evidence="1">Meninges</tissue>
    </source>
</reference>
<keyword evidence="2" id="KW-1185">Reference proteome</keyword>
<gene>
    <name evidence="1" type="ORF">KIN20_032076</name>
</gene>
<name>A0AAD5R6F2_PARTN</name>
<dbReference type="EMBL" id="JAHQIW010006771">
    <property type="protein sequence ID" value="KAJ1370367.1"/>
    <property type="molecule type" value="Genomic_DNA"/>
</dbReference>
<dbReference type="Proteomes" id="UP001196413">
    <property type="component" value="Unassembled WGS sequence"/>
</dbReference>
<comment type="caution">
    <text evidence="1">The sequence shown here is derived from an EMBL/GenBank/DDBJ whole genome shotgun (WGS) entry which is preliminary data.</text>
</comment>
<evidence type="ECO:0000313" key="1">
    <source>
        <dbReference type="EMBL" id="KAJ1370367.1"/>
    </source>
</evidence>
<proteinExistence type="predicted"/>
<organism evidence="1 2">
    <name type="scientific">Parelaphostrongylus tenuis</name>
    <name type="common">Meningeal worm</name>
    <dbReference type="NCBI Taxonomy" id="148309"/>
    <lineage>
        <taxon>Eukaryota</taxon>
        <taxon>Metazoa</taxon>
        <taxon>Ecdysozoa</taxon>
        <taxon>Nematoda</taxon>
        <taxon>Chromadorea</taxon>
        <taxon>Rhabditida</taxon>
        <taxon>Rhabditina</taxon>
        <taxon>Rhabditomorpha</taxon>
        <taxon>Strongyloidea</taxon>
        <taxon>Metastrongylidae</taxon>
        <taxon>Parelaphostrongylus</taxon>
    </lineage>
</organism>
<accession>A0AAD5R6F2</accession>
<dbReference type="AlphaFoldDB" id="A0AAD5R6F2"/>